<reference evidence="3" key="1">
    <citation type="submission" date="2021-12" db="EMBL/GenBank/DDBJ databases">
        <title>Black yeast isolated from Biological Soil Crust.</title>
        <authorList>
            <person name="Kurbessoian T."/>
        </authorList>
    </citation>
    <scope>NUCLEOTIDE SEQUENCE</scope>
    <source>
        <strain evidence="3">CCFEE 5208</strain>
    </source>
</reference>
<reference evidence="4" key="2">
    <citation type="submission" date="2023-06" db="EMBL/GenBank/DDBJ databases">
        <title>Black Yeasts Isolated from many extreme environments.</title>
        <authorList>
            <person name="Coleine C."/>
            <person name="Stajich J.E."/>
            <person name="Selbmann L."/>
        </authorList>
    </citation>
    <scope>NUCLEOTIDE SEQUENCE</scope>
    <source>
        <strain evidence="4">CCFEE 5200</strain>
    </source>
</reference>
<evidence type="ECO:0000313" key="5">
    <source>
        <dbReference type="Proteomes" id="UP001168146"/>
    </source>
</evidence>
<name>A0AAN6J9Y5_9PEZI</name>
<feature type="signal peptide" evidence="2">
    <location>
        <begin position="1"/>
        <end position="20"/>
    </location>
</feature>
<evidence type="ECO:0000313" key="3">
    <source>
        <dbReference type="EMBL" id="KAK0322769.1"/>
    </source>
</evidence>
<accession>A0AAN6J9Y5</accession>
<evidence type="ECO:0000256" key="1">
    <source>
        <dbReference type="SAM" id="MobiDB-lite"/>
    </source>
</evidence>
<proteinExistence type="predicted"/>
<evidence type="ECO:0000256" key="2">
    <source>
        <dbReference type="SAM" id="SignalP"/>
    </source>
</evidence>
<dbReference type="EMBL" id="JAUJLE010000012">
    <property type="protein sequence ID" value="KAK1010148.1"/>
    <property type="molecule type" value="Genomic_DNA"/>
</dbReference>
<keyword evidence="2" id="KW-0732">Signal</keyword>
<dbReference type="EMBL" id="JASUXU010000015">
    <property type="protein sequence ID" value="KAK0322769.1"/>
    <property type="molecule type" value="Genomic_DNA"/>
</dbReference>
<evidence type="ECO:0000313" key="4">
    <source>
        <dbReference type="EMBL" id="KAK1010148.1"/>
    </source>
</evidence>
<feature type="chain" id="PRO_5044710414" description="Extracellular membrane protein CFEM domain-containing protein" evidence="2">
    <location>
        <begin position="21"/>
        <end position="306"/>
    </location>
</feature>
<organism evidence="3 5">
    <name type="scientific">Friedmanniomyces endolithicus</name>
    <dbReference type="NCBI Taxonomy" id="329885"/>
    <lineage>
        <taxon>Eukaryota</taxon>
        <taxon>Fungi</taxon>
        <taxon>Dikarya</taxon>
        <taxon>Ascomycota</taxon>
        <taxon>Pezizomycotina</taxon>
        <taxon>Dothideomycetes</taxon>
        <taxon>Dothideomycetidae</taxon>
        <taxon>Mycosphaerellales</taxon>
        <taxon>Teratosphaeriaceae</taxon>
        <taxon>Friedmanniomyces</taxon>
    </lineage>
</organism>
<feature type="region of interest" description="Disordered" evidence="1">
    <location>
        <begin position="237"/>
        <end position="273"/>
    </location>
</feature>
<evidence type="ECO:0008006" key="7">
    <source>
        <dbReference type="Google" id="ProtNLM"/>
    </source>
</evidence>
<dbReference type="Proteomes" id="UP001175353">
    <property type="component" value="Unassembled WGS sequence"/>
</dbReference>
<protein>
    <recommendedName>
        <fullName evidence="7">Extracellular membrane protein CFEM domain-containing protein</fullName>
    </recommendedName>
</protein>
<sequence length="306" mass="31517">MATLTYAAFLLLYVLAFTSAQTSSATQACLSACLTNSTNPCTADSLPALMYCLTTSCSTISQQVLANLHVAYMPKVEYSCENSMVPGNSPGNDVPTLMLTGSGNCETSPYDFQSFVAGTRSALTDEMCQLKVFAGEGCTGDATSLSMTDGVEECHFAGGRSARLSCNLGDHSQRELHLLQSRTLGGEGSTLTSEGGVAVSRLQTLCSNATSQSPPAVASMGYGNFTIPASTPIHSLGPTSTVESTRSQHSSTTTIPPLAAHTASSNATSTTHSAPAPFAGAASVNHAWQALGVVVIVMVGATFAML</sequence>
<gene>
    <name evidence="3" type="ORF">LTR82_006226</name>
    <name evidence="4" type="ORF">LTR91_002544</name>
</gene>
<dbReference type="Proteomes" id="UP001168146">
    <property type="component" value="Unassembled WGS sequence"/>
</dbReference>
<keyword evidence="6" id="KW-1185">Reference proteome</keyword>
<dbReference type="AlphaFoldDB" id="A0AAN6J9Y5"/>
<feature type="compositionally biased region" description="Low complexity" evidence="1">
    <location>
        <begin position="259"/>
        <end position="273"/>
    </location>
</feature>
<comment type="caution">
    <text evidence="3">The sequence shown here is derived from an EMBL/GenBank/DDBJ whole genome shotgun (WGS) entry which is preliminary data.</text>
</comment>
<evidence type="ECO:0000313" key="6">
    <source>
        <dbReference type="Proteomes" id="UP001175353"/>
    </source>
</evidence>
<feature type="compositionally biased region" description="Polar residues" evidence="1">
    <location>
        <begin position="237"/>
        <end position="255"/>
    </location>
</feature>